<dbReference type="InterPro" id="IPR046513">
    <property type="entry name" value="DUF6691"/>
</dbReference>
<dbReference type="EMBL" id="RYFG02000111">
    <property type="protein sequence ID" value="TRW91525.1"/>
    <property type="molecule type" value="Genomic_DNA"/>
</dbReference>
<keyword evidence="3" id="KW-1185">Reference proteome</keyword>
<reference evidence="2 3" key="1">
    <citation type="journal article" date="2019" name="Antonie Van Leeuwenhoek">
        <title>Description of 'Ca. Methylobacter oryzae' KRF1, a novel species from the environmentally important Methylobacter clade 2.</title>
        <authorList>
            <person name="Khatri K."/>
            <person name="Mohite J.A."/>
            <person name="Pandit P.S."/>
            <person name="Bahulikar R."/>
            <person name="Rahalkar M.C."/>
        </authorList>
    </citation>
    <scope>NUCLEOTIDE SEQUENCE [LARGE SCALE GENOMIC DNA]</scope>
    <source>
        <strain evidence="2 3">KRF1</strain>
    </source>
</reference>
<dbReference type="Proteomes" id="UP000733744">
    <property type="component" value="Unassembled WGS sequence"/>
</dbReference>
<accession>A0ABY3C7E8</accession>
<evidence type="ECO:0000313" key="2">
    <source>
        <dbReference type="EMBL" id="TRW91525.1"/>
    </source>
</evidence>
<feature type="transmembrane region" description="Helical" evidence="1">
    <location>
        <begin position="80"/>
        <end position="97"/>
    </location>
</feature>
<gene>
    <name evidence="2" type="ORF">EKO24_016560</name>
</gene>
<evidence type="ECO:0000256" key="1">
    <source>
        <dbReference type="SAM" id="Phobius"/>
    </source>
</evidence>
<keyword evidence="1" id="KW-0472">Membrane</keyword>
<keyword evidence="1" id="KW-0812">Transmembrane</keyword>
<keyword evidence="1" id="KW-1133">Transmembrane helix</keyword>
<organism evidence="2 3">
    <name type="scientific">Candidatus Methylobacter oryzae</name>
    <dbReference type="NCBI Taxonomy" id="2497749"/>
    <lineage>
        <taxon>Bacteria</taxon>
        <taxon>Pseudomonadati</taxon>
        <taxon>Pseudomonadota</taxon>
        <taxon>Gammaproteobacteria</taxon>
        <taxon>Methylococcales</taxon>
        <taxon>Methylococcaceae</taxon>
        <taxon>Methylobacter</taxon>
    </lineage>
</organism>
<protein>
    <submittedName>
        <fullName evidence="2">YeeE/YedE family protein</fullName>
    </submittedName>
</protein>
<comment type="caution">
    <text evidence="2">The sequence shown here is derived from an EMBL/GenBank/DDBJ whole genome shotgun (WGS) entry which is preliminary data.</text>
</comment>
<evidence type="ECO:0000313" key="3">
    <source>
        <dbReference type="Proteomes" id="UP000733744"/>
    </source>
</evidence>
<feature type="transmembrane region" description="Helical" evidence="1">
    <location>
        <begin position="117"/>
        <end position="133"/>
    </location>
</feature>
<dbReference type="RefSeq" id="WP_127027814.1">
    <property type="nucleotide sequence ID" value="NZ_RYFG02000111.1"/>
</dbReference>
<dbReference type="Pfam" id="PF20398">
    <property type="entry name" value="DUF6691"/>
    <property type="match status" value="1"/>
</dbReference>
<proteinExistence type="predicted"/>
<name>A0ABY3C7E8_9GAMM</name>
<sequence length="139" mass="14445">MLNVNAFLVGLIFGLGLIVSGMTNPAKVIGFLDLAGDWDPSLAFVMGGAISIGAGAFTIAKKRQRSLLGEPMRLSNVTEIDKSLLAGSLVFGIGWGLSGFCPGPAVVSAAAGQTKAMIFVVSMLAGMVLYKVIQQQNNR</sequence>
<feature type="transmembrane region" description="Helical" evidence="1">
    <location>
        <begin position="41"/>
        <end position="60"/>
    </location>
</feature>